<reference evidence="6 7" key="1">
    <citation type="submission" date="2018-12" db="EMBL/GenBank/DDBJ databases">
        <title>Complete genome of Nonlabens sp. MJ115.</title>
        <authorList>
            <person name="Choi H.S."/>
            <person name="Jung J."/>
        </authorList>
    </citation>
    <scope>NUCLEOTIDE SEQUENCE [LARGE SCALE GENOMIC DNA]</scope>
    <source>
        <strain evidence="6 7">MJ115</strain>
    </source>
</reference>
<evidence type="ECO:0000256" key="3">
    <source>
        <dbReference type="ARBA" id="ARBA00022989"/>
    </source>
</evidence>
<dbReference type="PANTHER" id="PTHR37306">
    <property type="entry name" value="COLICIN V PRODUCTION PROTEIN"/>
    <property type="match status" value="1"/>
</dbReference>
<name>A0A3S9MV59_9FLAO</name>
<dbReference type="GO" id="GO:0016020">
    <property type="term" value="C:membrane"/>
    <property type="evidence" value="ECO:0007669"/>
    <property type="project" value="UniProtKB-SubCell"/>
</dbReference>
<sequence>MNWLDIVLLILLLIGFWRGFLNGFFVELTSLIALVAAIYGSIYFSNYAGDWLMSNTDWSESTITIASFIITFVVIILVITYVGKLITKLVKTAQLNFLNKIAGGAFGLVKLAFIASVILMFVNTAAGEFDIIDPETKESSMVYEYVEPVAPYLLPRILAEADKVDRQLRGIPEDEQETMELERDTIN</sequence>
<protein>
    <submittedName>
        <fullName evidence="6">CvpA family protein</fullName>
    </submittedName>
</protein>
<keyword evidence="3 5" id="KW-1133">Transmembrane helix</keyword>
<keyword evidence="2 5" id="KW-0812">Transmembrane</keyword>
<evidence type="ECO:0000313" key="7">
    <source>
        <dbReference type="Proteomes" id="UP000279600"/>
    </source>
</evidence>
<dbReference type="Proteomes" id="UP000279600">
    <property type="component" value="Chromosome"/>
</dbReference>
<gene>
    <name evidence="6" type="ORF">EJ995_02010</name>
</gene>
<evidence type="ECO:0000256" key="2">
    <source>
        <dbReference type="ARBA" id="ARBA00022692"/>
    </source>
</evidence>
<dbReference type="AlphaFoldDB" id="A0A3S9MV59"/>
<dbReference type="GO" id="GO:0009403">
    <property type="term" value="P:toxin biosynthetic process"/>
    <property type="evidence" value="ECO:0007669"/>
    <property type="project" value="InterPro"/>
</dbReference>
<dbReference type="EMBL" id="CP034549">
    <property type="protein sequence ID" value="AZQ43065.1"/>
    <property type="molecule type" value="Genomic_DNA"/>
</dbReference>
<feature type="transmembrane region" description="Helical" evidence="5">
    <location>
        <begin position="31"/>
        <end position="49"/>
    </location>
</feature>
<dbReference type="Pfam" id="PF02674">
    <property type="entry name" value="Colicin_V"/>
    <property type="match status" value="1"/>
</dbReference>
<evidence type="ECO:0000313" key="6">
    <source>
        <dbReference type="EMBL" id="AZQ43065.1"/>
    </source>
</evidence>
<keyword evidence="7" id="KW-1185">Reference proteome</keyword>
<organism evidence="6 7">
    <name type="scientific">Nonlabens ponticola</name>
    <dbReference type="NCBI Taxonomy" id="2496866"/>
    <lineage>
        <taxon>Bacteria</taxon>
        <taxon>Pseudomonadati</taxon>
        <taxon>Bacteroidota</taxon>
        <taxon>Flavobacteriia</taxon>
        <taxon>Flavobacteriales</taxon>
        <taxon>Flavobacteriaceae</taxon>
        <taxon>Nonlabens</taxon>
    </lineage>
</organism>
<comment type="subcellular location">
    <subcellularLocation>
        <location evidence="1">Membrane</location>
        <topology evidence="1">Multi-pass membrane protein</topology>
    </subcellularLocation>
</comment>
<evidence type="ECO:0000256" key="5">
    <source>
        <dbReference type="SAM" id="Phobius"/>
    </source>
</evidence>
<dbReference type="PANTHER" id="PTHR37306:SF1">
    <property type="entry name" value="COLICIN V PRODUCTION PROTEIN"/>
    <property type="match status" value="1"/>
</dbReference>
<feature type="transmembrane region" description="Helical" evidence="5">
    <location>
        <begin position="103"/>
        <end position="122"/>
    </location>
</feature>
<dbReference type="OrthoDB" id="9799585at2"/>
<feature type="transmembrane region" description="Helical" evidence="5">
    <location>
        <begin position="61"/>
        <end position="82"/>
    </location>
</feature>
<dbReference type="RefSeq" id="WP_126445109.1">
    <property type="nucleotide sequence ID" value="NZ_CP034549.1"/>
</dbReference>
<keyword evidence="4 5" id="KW-0472">Membrane</keyword>
<proteinExistence type="predicted"/>
<evidence type="ECO:0000256" key="4">
    <source>
        <dbReference type="ARBA" id="ARBA00023136"/>
    </source>
</evidence>
<dbReference type="KEGG" id="noj:EJ995_02010"/>
<accession>A0A3S9MV59</accession>
<feature type="transmembrane region" description="Helical" evidence="5">
    <location>
        <begin position="6"/>
        <end position="24"/>
    </location>
</feature>
<evidence type="ECO:0000256" key="1">
    <source>
        <dbReference type="ARBA" id="ARBA00004141"/>
    </source>
</evidence>
<dbReference type="InterPro" id="IPR003825">
    <property type="entry name" value="Colicin-V_CvpA"/>
</dbReference>